<dbReference type="HOGENOM" id="CLU_538323_0_0_7"/>
<gene>
    <name evidence="2" type="ordered locus">DMR_40480</name>
</gene>
<proteinExistence type="predicted"/>
<organism evidence="2 3">
    <name type="scientific">Solidesulfovibrio magneticus (strain ATCC 700980 / DSM 13731 / RS-1)</name>
    <name type="common">Desulfovibrio magneticus</name>
    <dbReference type="NCBI Taxonomy" id="573370"/>
    <lineage>
        <taxon>Bacteria</taxon>
        <taxon>Pseudomonadati</taxon>
        <taxon>Thermodesulfobacteriota</taxon>
        <taxon>Desulfovibrionia</taxon>
        <taxon>Desulfovibrionales</taxon>
        <taxon>Desulfovibrionaceae</taxon>
        <taxon>Solidesulfovibrio</taxon>
    </lineage>
</organism>
<evidence type="ECO:0000259" key="1">
    <source>
        <dbReference type="Pfam" id="PF08885"/>
    </source>
</evidence>
<protein>
    <recommendedName>
        <fullName evidence="1">GSCFA domain-containing protein</fullName>
    </recommendedName>
</protein>
<dbReference type="InterPro" id="IPR014982">
    <property type="entry name" value="GSCFA"/>
</dbReference>
<reference evidence="2 3" key="1">
    <citation type="journal article" date="2009" name="Genome Res.">
        <title>Whole genome sequence of Desulfovibrio magneticus strain RS-1 revealed common gene clusters in magnetotactic bacteria.</title>
        <authorList>
            <person name="Nakazawa H."/>
            <person name="Arakaki A."/>
            <person name="Narita-Yamada S."/>
            <person name="Yashiro I."/>
            <person name="Jinno K."/>
            <person name="Aoki N."/>
            <person name="Tsuruyama A."/>
            <person name="Okamura Y."/>
            <person name="Tanikawa S."/>
            <person name="Fujita N."/>
            <person name="Takeyama H."/>
            <person name="Matsunaga T."/>
        </authorList>
    </citation>
    <scope>NUCLEOTIDE SEQUENCE [LARGE SCALE GENOMIC DNA]</scope>
    <source>
        <strain evidence="3">ATCC 700980 / DSM 13731 / RS-1</strain>
    </source>
</reference>
<name>C4XP38_SOLM1</name>
<accession>C4XP38</accession>
<dbReference type="AlphaFoldDB" id="C4XP38"/>
<feature type="domain" description="GSCFA" evidence="1">
    <location>
        <begin position="34"/>
        <end position="276"/>
    </location>
</feature>
<dbReference type="Proteomes" id="UP000009071">
    <property type="component" value="Chromosome"/>
</dbReference>
<sequence length="506" mass="56780">MQYFDQYPVYRQWPLGSRRMHLAGEPLVDHDTPVVHFGSCFGENIQLFLDMYHFNLLETQAGYKYSCHSILREVRNAFEGRLTKLDQIYPGIKGYTDLNHHRIFDQDQEQCQRKINAIERNVQTALSQAEVVILTPSVNEVWFNRRTQDYILHPYPGALGADDDLHVHSMTTHENLVQLEQTREILLQYNPNMQIIIGVCPISLRLTYQEMDAVQGNNISKFTIYAAVNEFCQAHANVHYFPGFDIVFSELAGKGHYREDNRHLTQPAVRHYLRRFGSMFFSPRARRIAALLEQYAASPERERWTCLENLADLGYDPDLIAIKAANTHLLAGQTKEAFDRLCRVSVIPESPALGLNLGLLLLDLGLPSKAAPFLKRSVDLLGDLPGLAFGMADRAHRKSLGDNHMRECGNTSDQRLGALGRMLKLATAALETLPVGLKPGLRSLQFMDILDRTLFPVGMSQPGAASESPPRVAAHPALFSHAPETAAFDHCGDLPAALGALARQEG</sequence>
<dbReference type="KEGG" id="dma:DMR_40480"/>
<evidence type="ECO:0000313" key="3">
    <source>
        <dbReference type="Proteomes" id="UP000009071"/>
    </source>
</evidence>
<dbReference type="OrthoDB" id="369216at2"/>
<dbReference type="eggNOG" id="COG2755">
    <property type="taxonomic scope" value="Bacteria"/>
</dbReference>
<dbReference type="Pfam" id="PF08885">
    <property type="entry name" value="GSCFA"/>
    <property type="match status" value="1"/>
</dbReference>
<dbReference type="STRING" id="573370.DMR_40480"/>
<dbReference type="RefSeq" id="WP_015862671.1">
    <property type="nucleotide sequence ID" value="NC_012796.1"/>
</dbReference>
<dbReference type="EMBL" id="AP010904">
    <property type="protein sequence ID" value="BAH77539.1"/>
    <property type="molecule type" value="Genomic_DNA"/>
</dbReference>
<keyword evidence="3" id="KW-1185">Reference proteome</keyword>
<evidence type="ECO:0000313" key="2">
    <source>
        <dbReference type="EMBL" id="BAH77539.1"/>
    </source>
</evidence>